<keyword evidence="2" id="KW-0812">Transmembrane</keyword>
<evidence type="ECO:0000313" key="6">
    <source>
        <dbReference type="Proteomes" id="UP001168620"/>
    </source>
</evidence>
<sequence>MNRLLAALSGILATLAGVAAGHLAAALLDPATSPVLAVGSQVIDLTPTPVKEWAISQFGTRDKPILIGSVLVGVVLLAAVAGLLARRRFAYGAGVFVLLVAVPAVVAVTRPTAGVSAVVPSLVALVVGVAALAWLVRSAPSSASASSPQRPRQVRSDDESLGGASAAGGSGPSRRGLLVAMGVVAGAAAVLGGAGRWVASYRSRAVDIDLPAAAKPLPPLPDGLEKRFPDITPLQVPNRDFYRVDTRLDVPIVDVDSWTLTIDGDVDEEVTFTFDDILAMDLVEKDITLTCVSNSVGGEFVGGARWLGVPLNDLLDRAGVGTRADQILSTDVDGMTISTPLALATDGRDALLAVGMNGEQLPREHGFPARMVIPGLYGFISATKWVTRMTLTTYDEEQAYWTERDWATDAPIKPSSRIDTPRALAGLDPGEVVVGGVAWAQQNGGVGTVQVRIDGGAWQDAELGPDVGNDYWRQWFYRWDAKPGQHRIASRVVDGDGDAQTAVRANPFPEGSSGIQELIVTVG</sequence>
<dbReference type="PANTHER" id="PTHR19372:SF7">
    <property type="entry name" value="SULFITE OXIDASE, MITOCHONDRIAL"/>
    <property type="match status" value="1"/>
</dbReference>
<feature type="transmembrane region" description="Helical" evidence="2">
    <location>
        <begin position="115"/>
        <end position="136"/>
    </location>
</feature>
<dbReference type="RefSeq" id="WP_300952393.1">
    <property type="nucleotide sequence ID" value="NZ_JAUHJQ010000003.1"/>
</dbReference>
<feature type="transmembrane region" description="Helical" evidence="2">
    <location>
        <begin position="89"/>
        <end position="109"/>
    </location>
</feature>
<keyword evidence="2" id="KW-1133">Transmembrane helix</keyword>
<evidence type="ECO:0000256" key="2">
    <source>
        <dbReference type="SAM" id="Phobius"/>
    </source>
</evidence>
<dbReference type="InterPro" id="IPR014756">
    <property type="entry name" value="Ig_E-set"/>
</dbReference>
<keyword evidence="2" id="KW-0472">Membrane</keyword>
<accession>A0ABT8FF34</accession>
<feature type="signal peptide" evidence="3">
    <location>
        <begin position="1"/>
        <end position="19"/>
    </location>
</feature>
<keyword evidence="3" id="KW-0732">Signal</keyword>
<dbReference type="SUPFAM" id="SSF56524">
    <property type="entry name" value="Oxidoreductase molybdopterin-binding domain"/>
    <property type="match status" value="1"/>
</dbReference>
<gene>
    <name evidence="5" type="ORF">QWY28_10060</name>
</gene>
<evidence type="ECO:0000256" key="1">
    <source>
        <dbReference type="SAM" id="MobiDB-lite"/>
    </source>
</evidence>
<keyword evidence="6" id="KW-1185">Reference proteome</keyword>
<feature type="chain" id="PRO_5046038264" evidence="3">
    <location>
        <begin position="20"/>
        <end position="523"/>
    </location>
</feature>
<protein>
    <submittedName>
        <fullName evidence="5">Molybdopterin-dependent oxidoreductase</fullName>
    </submittedName>
</protein>
<dbReference type="Proteomes" id="UP001168620">
    <property type="component" value="Unassembled WGS sequence"/>
</dbReference>
<evidence type="ECO:0000313" key="5">
    <source>
        <dbReference type="EMBL" id="MDN4173286.1"/>
    </source>
</evidence>
<comment type="caution">
    <text evidence="5">The sequence shown here is derived from an EMBL/GenBank/DDBJ whole genome shotgun (WGS) entry which is preliminary data.</text>
</comment>
<evidence type="ECO:0000259" key="4">
    <source>
        <dbReference type="Pfam" id="PF00174"/>
    </source>
</evidence>
<dbReference type="Gene3D" id="3.90.420.10">
    <property type="entry name" value="Oxidoreductase, molybdopterin-binding domain"/>
    <property type="match status" value="1"/>
</dbReference>
<dbReference type="InterPro" id="IPR036374">
    <property type="entry name" value="OxRdtase_Mopterin-bd_sf"/>
</dbReference>
<feature type="transmembrane region" description="Helical" evidence="2">
    <location>
        <begin position="177"/>
        <end position="199"/>
    </location>
</feature>
<feature type="domain" description="Oxidoreductase molybdopterin-binding" evidence="4">
    <location>
        <begin position="248"/>
        <end position="401"/>
    </location>
</feature>
<dbReference type="Gene3D" id="2.60.40.650">
    <property type="match status" value="1"/>
</dbReference>
<dbReference type="SUPFAM" id="SSF81296">
    <property type="entry name" value="E set domains"/>
    <property type="match status" value="1"/>
</dbReference>
<name>A0ABT8FF34_9ACTN</name>
<evidence type="ECO:0000256" key="3">
    <source>
        <dbReference type="SAM" id="SignalP"/>
    </source>
</evidence>
<dbReference type="InterPro" id="IPR000572">
    <property type="entry name" value="OxRdtase_Mopterin-bd_dom"/>
</dbReference>
<feature type="region of interest" description="Disordered" evidence="1">
    <location>
        <begin position="142"/>
        <end position="171"/>
    </location>
</feature>
<organism evidence="5 6">
    <name type="scientific">Nocardioides oceani</name>
    <dbReference type="NCBI Taxonomy" id="3058369"/>
    <lineage>
        <taxon>Bacteria</taxon>
        <taxon>Bacillati</taxon>
        <taxon>Actinomycetota</taxon>
        <taxon>Actinomycetes</taxon>
        <taxon>Propionibacteriales</taxon>
        <taxon>Nocardioidaceae</taxon>
        <taxon>Nocardioides</taxon>
    </lineage>
</organism>
<dbReference type="PANTHER" id="PTHR19372">
    <property type="entry name" value="SULFITE REDUCTASE"/>
    <property type="match status" value="1"/>
</dbReference>
<dbReference type="Pfam" id="PF00174">
    <property type="entry name" value="Oxidored_molyb"/>
    <property type="match status" value="1"/>
</dbReference>
<reference evidence="5" key="1">
    <citation type="submission" date="2023-06" db="EMBL/GenBank/DDBJ databases">
        <title>Draft genome sequence of Nocardioides sp. SOB77.</title>
        <authorList>
            <person name="Zhang G."/>
        </authorList>
    </citation>
    <scope>NUCLEOTIDE SEQUENCE</scope>
    <source>
        <strain evidence="5">SOB77</strain>
    </source>
</reference>
<feature type="compositionally biased region" description="Low complexity" evidence="1">
    <location>
        <begin position="142"/>
        <end position="151"/>
    </location>
</feature>
<feature type="transmembrane region" description="Helical" evidence="2">
    <location>
        <begin position="65"/>
        <end position="84"/>
    </location>
</feature>
<proteinExistence type="predicted"/>
<dbReference type="EMBL" id="JAUHJQ010000003">
    <property type="protein sequence ID" value="MDN4173286.1"/>
    <property type="molecule type" value="Genomic_DNA"/>
</dbReference>